<dbReference type="InterPro" id="IPR052185">
    <property type="entry name" value="IPC_Synthase-Related"/>
</dbReference>
<evidence type="ECO:0000313" key="9">
    <source>
        <dbReference type="Proteomes" id="UP000070054"/>
    </source>
</evidence>
<evidence type="ECO:0000259" key="7">
    <source>
        <dbReference type="Pfam" id="PF14378"/>
    </source>
</evidence>
<dbReference type="InterPro" id="IPR026841">
    <property type="entry name" value="Aur1/Ipt1"/>
</dbReference>
<feature type="region of interest" description="Disordered" evidence="5">
    <location>
        <begin position="204"/>
        <end position="223"/>
    </location>
</feature>
<feature type="transmembrane region" description="Helical" evidence="6">
    <location>
        <begin position="502"/>
        <end position="523"/>
    </location>
</feature>
<keyword evidence="9" id="KW-1185">Reference proteome</keyword>
<organism evidence="8 9">
    <name type="scientific">Colletotrichum nymphaeae SA-01</name>
    <dbReference type="NCBI Taxonomy" id="1460502"/>
    <lineage>
        <taxon>Eukaryota</taxon>
        <taxon>Fungi</taxon>
        <taxon>Dikarya</taxon>
        <taxon>Ascomycota</taxon>
        <taxon>Pezizomycotina</taxon>
        <taxon>Sordariomycetes</taxon>
        <taxon>Hypocreomycetidae</taxon>
        <taxon>Glomerellales</taxon>
        <taxon>Glomerellaceae</taxon>
        <taxon>Colletotrichum</taxon>
        <taxon>Colletotrichum acutatum species complex</taxon>
    </lineage>
</organism>
<accession>A0A135T348</accession>
<keyword evidence="2 6" id="KW-0812">Transmembrane</keyword>
<evidence type="ECO:0000256" key="2">
    <source>
        <dbReference type="ARBA" id="ARBA00022692"/>
    </source>
</evidence>
<dbReference type="GO" id="GO:0016020">
    <property type="term" value="C:membrane"/>
    <property type="evidence" value="ECO:0007669"/>
    <property type="project" value="UniProtKB-SubCell"/>
</dbReference>
<comment type="subcellular location">
    <subcellularLocation>
        <location evidence="1">Membrane</location>
        <topology evidence="1">Multi-pass membrane protein</topology>
    </subcellularLocation>
</comment>
<feature type="transmembrane region" description="Helical" evidence="6">
    <location>
        <begin position="529"/>
        <end position="552"/>
    </location>
</feature>
<evidence type="ECO:0000313" key="8">
    <source>
        <dbReference type="EMBL" id="KXH42534.1"/>
    </source>
</evidence>
<feature type="transmembrane region" description="Helical" evidence="6">
    <location>
        <begin position="407"/>
        <end position="426"/>
    </location>
</feature>
<sequence length="589" mass="65627">MRSSLMWTVAGGGSANFASKDEEGEDSLGGCAKHGMGCWIRYLTFTQSAKATNPIFIKKSPVVQEPFKLAPFDTDNLKLTSPTFRSPLSLDLGPAHTGGLSLSDPSHPHASSLRDLWPLPNLPRPQIPHGSSHTGVAKFLHHSVTQSHKGRKKDTKGNMGIGAVAEPLVVITLLFGGTWFNRNIGDTNAYDNLGWKGAGLDDAEHKRSDERRSGNSTPDSEESLLSLGAWSSSSTLTPQEEPPRRSRRIKFFGYQRIITTPNTRVYKDRLLSRVLRKFPFLVEAWYWALIYWVGRAFTALTLNEGTVDVARKHALQLIHLEQRLHVFIEVPVQQYFLQMPTVMHWINRIYSFIHIPGTILFLVILYFITTTRKRRAVSAKLGGNENIRWNSAGPALYEARRRTMATCNLLAFVVFTLWPCMPPRLLSDPNYNGPDAGEAKSFGFVDTVHSSTGESSVWTTNKFCNQYAAMPSLHFGYSLLIGLTVATLPLPSIRSRPWKRFAIVAVGMAYPALILTAIVATANHFVLDAVAGAIVCGLAWNCNGVLLNLLVVEDYFLRMLRIHKPVNWTDPEATIDTNEWKPSTVLDEI</sequence>
<dbReference type="PANTHER" id="PTHR31310:SF7">
    <property type="entry name" value="PA-PHOSPHATASE RELATED-FAMILY PROTEIN DDB_G0268928"/>
    <property type="match status" value="1"/>
</dbReference>
<evidence type="ECO:0000256" key="4">
    <source>
        <dbReference type="ARBA" id="ARBA00023136"/>
    </source>
</evidence>
<keyword evidence="3 6" id="KW-1133">Transmembrane helix</keyword>
<feature type="domain" description="Inositolphosphotransferase Aur1/Ipt1" evidence="7">
    <location>
        <begin position="316"/>
        <end position="378"/>
    </location>
</feature>
<dbReference type="EMBL" id="JEMN01001251">
    <property type="protein sequence ID" value="KXH42534.1"/>
    <property type="molecule type" value="Genomic_DNA"/>
</dbReference>
<feature type="domain" description="Inositolphosphotransferase Aur1/Ipt1" evidence="7">
    <location>
        <begin position="394"/>
        <end position="540"/>
    </location>
</feature>
<dbReference type="OrthoDB" id="2566866at2759"/>
<feature type="transmembrane region" description="Helical" evidence="6">
    <location>
        <begin position="349"/>
        <end position="368"/>
    </location>
</feature>
<dbReference type="Pfam" id="PF14378">
    <property type="entry name" value="PAP2_3"/>
    <property type="match status" value="2"/>
</dbReference>
<protein>
    <submittedName>
        <fullName evidence="8">Integral membrane protein</fullName>
    </submittedName>
</protein>
<dbReference type="AlphaFoldDB" id="A0A135T348"/>
<evidence type="ECO:0000256" key="5">
    <source>
        <dbReference type="SAM" id="MobiDB-lite"/>
    </source>
</evidence>
<reference evidence="8 9" key="1">
    <citation type="submission" date="2014-02" db="EMBL/GenBank/DDBJ databases">
        <title>The genome sequence of Colletotrichum nymphaeae SA-01.</title>
        <authorList>
            <person name="Baroncelli R."/>
            <person name="Thon M.R."/>
        </authorList>
    </citation>
    <scope>NUCLEOTIDE SEQUENCE [LARGE SCALE GENOMIC DNA]</scope>
    <source>
        <strain evidence="8 9">SA-01</strain>
    </source>
</reference>
<feature type="compositionally biased region" description="Basic and acidic residues" evidence="5">
    <location>
        <begin position="204"/>
        <end position="213"/>
    </location>
</feature>
<name>A0A135T348_9PEZI</name>
<dbReference type="PANTHER" id="PTHR31310">
    <property type="match status" value="1"/>
</dbReference>
<feature type="transmembrane region" description="Helical" evidence="6">
    <location>
        <begin position="472"/>
        <end position="490"/>
    </location>
</feature>
<keyword evidence="4 6" id="KW-0472">Membrane</keyword>
<dbReference type="Proteomes" id="UP000070054">
    <property type="component" value="Unassembled WGS sequence"/>
</dbReference>
<proteinExistence type="predicted"/>
<gene>
    <name evidence="8" type="ORF">CNYM01_03841</name>
</gene>
<evidence type="ECO:0000256" key="1">
    <source>
        <dbReference type="ARBA" id="ARBA00004141"/>
    </source>
</evidence>
<evidence type="ECO:0000256" key="6">
    <source>
        <dbReference type="SAM" id="Phobius"/>
    </source>
</evidence>
<evidence type="ECO:0000256" key="3">
    <source>
        <dbReference type="ARBA" id="ARBA00022989"/>
    </source>
</evidence>
<dbReference type="CDD" id="cd03386">
    <property type="entry name" value="PAP2_Aur1_like"/>
    <property type="match status" value="1"/>
</dbReference>
<comment type="caution">
    <text evidence="8">The sequence shown here is derived from an EMBL/GenBank/DDBJ whole genome shotgun (WGS) entry which is preliminary data.</text>
</comment>